<keyword evidence="2" id="KW-1185">Reference proteome</keyword>
<evidence type="ECO:0008006" key="3">
    <source>
        <dbReference type="Google" id="ProtNLM"/>
    </source>
</evidence>
<organism evidence="1 2">
    <name type="scientific">Flagellimonas oceani</name>
    <dbReference type="NCBI Taxonomy" id="2698672"/>
    <lineage>
        <taxon>Bacteria</taxon>
        <taxon>Pseudomonadati</taxon>
        <taxon>Bacteroidota</taxon>
        <taxon>Flavobacteriia</taxon>
        <taxon>Flavobacteriales</taxon>
        <taxon>Flavobacteriaceae</taxon>
        <taxon>Flagellimonas</taxon>
    </lineage>
</organism>
<name>A0A6G7J592_9FLAO</name>
<dbReference type="KEGG" id="mut:GVT53_15660"/>
<sequence length="144" mass="16516">MRSVFSFLICAVLLSNLSCKQENKTTEEQTQMKEVMAIHDEVMPKMSTIGKLVGELKPKVDTTEIGQQYEVAMKDLQDANMAMMDWMKDFGDRFDHEEILNGKELSEEKQAWLDEEEEKVKVVKEKINGSIERAQALLAKDTVQ</sequence>
<gene>
    <name evidence="1" type="ORF">GVT53_15660</name>
</gene>
<proteinExistence type="predicted"/>
<evidence type="ECO:0000313" key="1">
    <source>
        <dbReference type="EMBL" id="QII46051.1"/>
    </source>
</evidence>
<protein>
    <recommendedName>
        <fullName evidence="3">Viral A-type inclusion protein</fullName>
    </recommendedName>
</protein>
<evidence type="ECO:0000313" key="2">
    <source>
        <dbReference type="Proteomes" id="UP000502928"/>
    </source>
</evidence>
<dbReference type="EMBL" id="CP049616">
    <property type="protein sequence ID" value="QII46051.1"/>
    <property type="molecule type" value="Genomic_DNA"/>
</dbReference>
<accession>A0A6G7J592</accession>
<dbReference type="AlphaFoldDB" id="A0A6G7J592"/>
<dbReference type="Proteomes" id="UP000502928">
    <property type="component" value="Chromosome"/>
</dbReference>
<reference evidence="1 2" key="1">
    <citation type="submission" date="2020-02" db="EMBL/GenBank/DDBJ databases">
        <title>Complete genome of Muricauda sp. 501str8.</title>
        <authorList>
            <person name="Dong B."/>
            <person name="Zhu S."/>
            <person name="Yang J."/>
            <person name="Chen J."/>
        </authorList>
    </citation>
    <scope>NUCLEOTIDE SEQUENCE [LARGE SCALE GENOMIC DNA]</scope>
    <source>
        <strain evidence="1 2">501str8</strain>
    </source>
</reference>
<dbReference type="RefSeq" id="WP_166249432.1">
    <property type="nucleotide sequence ID" value="NZ_CP049616.1"/>
</dbReference>